<dbReference type="PANTHER" id="PTHR30629:SF2">
    <property type="entry name" value="PROPHAGE INTEGRASE INTS-RELATED"/>
    <property type="match status" value="1"/>
</dbReference>
<accession>Q1GQ30</accession>
<dbReference type="Gene3D" id="1.10.150.130">
    <property type="match status" value="1"/>
</dbReference>
<dbReference type="KEGG" id="sal:Sala_2535"/>
<sequence>MVQGTILLTKRVIDAAVSKGKRYDIWDSEIPGFGLRVGVSGTKTFVLRYRAEGGGRGAPKRHVTVGRFGPLTVEMARRQAKQLLAKATVGEDPAKARNDKRGEMRISELIDLYEKQGCYIQRGKRQGVPMKPRTKQYTLARLRHHVVPLLGNRRVTEVNTGDIERFFRDVETGKTARDDKIGPRKRIVVRGGEGAARKVFRDLSAVFSFARRSEIVTRNPCETAAVKKTDNHKERFLTLEEVKRFGEGLRELEKDGTNRKALDIMRLWMLTGCRREEIASLKWQEVDFEHGCLRFGDSKTGKAVRPIGAAAIAVIKTIEQTGDSEFVFPAGEGDSYFRGYKTPWKKVVEKARLPGVTPHTLRHTMGSTAISSGEAMAFTGAILGHTNPRSTAIYAHVQHSPARRAADRVAERIAAALAGMSDLEVDAPAPDEDEELLRRVAETLMKGGAEADRLRVVINALAP</sequence>
<dbReference type="AlphaFoldDB" id="Q1GQ30"/>
<dbReference type="InterPro" id="IPR011010">
    <property type="entry name" value="DNA_brk_join_enz"/>
</dbReference>
<reference evidence="6 7" key="1">
    <citation type="journal article" date="2009" name="Proc. Natl. Acad. Sci. U.S.A.">
        <title>The genomic basis of trophic strategy in marine bacteria.</title>
        <authorList>
            <person name="Lauro F.M."/>
            <person name="McDougald D."/>
            <person name="Thomas T."/>
            <person name="Williams T.J."/>
            <person name="Egan S."/>
            <person name="Rice S."/>
            <person name="DeMaere M.Z."/>
            <person name="Ting L."/>
            <person name="Ertan H."/>
            <person name="Johnson J."/>
            <person name="Ferriera S."/>
            <person name="Lapidus A."/>
            <person name="Anderson I."/>
            <person name="Kyrpides N."/>
            <person name="Munk A.C."/>
            <person name="Detter C."/>
            <person name="Han C.S."/>
            <person name="Brown M.V."/>
            <person name="Robb F.T."/>
            <person name="Kjelleberg S."/>
            <person name="Cavicchioli R."/>
        </authorList>
    </citation>
    <scope>NUCLEOTIDE SEQUENCE [LARGE SCALE GENOMIC DNA]</scope>
    <source>
        <strain evidence="7">DSM 13593 / LMG 18877 / RB2256</strain>
    </source>
</reference>
<dbReference type="EMBL" id="CP000356">
    <property type="protein sequence ID" value="ABF54242.1"/>
    <property type="molecule type" value="Genomic_DNA"/>
</dbReference>
<evidence type="ECO:0000256" key="4">
    <source>
        <dbReference type="ARBA" id="ARBA00023172"/>
    </source>
</evidence>
<dbReference type="SUPFAM" id="SSF56349">
    <property type="entry name" value="DNA breaking-rejoining enzymes"/>
    <property type="match status" value="1"/>
</dbReference>
<dbReference type="RefSeq" id="WP_011542807.1">
    <property type="nucleotide sequence ID" value="NC_008048.1"/>
</dbReference>
<dbReference type="Gene3D" id="3.30.160.390">
    <property type="entry name" value="Integrase, DNA-binding domain"/>
    <property type="match status" value="1"/>
</dbReference>
<dbReference type="CDD" id="cd00796">
    <property type="entry name" value="INT_Rci_Hp1_C"/>
    <property type="match status" value="1"/>
</dbReference>
<keyword evidence="7" id="KW-1185">Reference proteome</keyword>
<dbReference type="InterPro" id="IPR038488">
    <property type="entry name" value="Integrase_DNA-bd_sf"/>
</dbReference>
<dbReference type="STRING" id="317655.Sala_2535"/>
<dbReference type="PANTHER" id="PTHR30629">
    <property type="entry name" value="PROPHAGE INTEGRASE"/>
    <property type="match status" value="1"/>
</dbReference>
<evidence type="ECO:0000313" key="6">
    <source>
        <dbReference type="EMBL" id="ABF54242.1"/>
    </source>
</evidence>
<keyword evidence="4" id="KW-0233">DNA recombination</keyword>
<gene>
    <name evidence="6" type="ordered locus">Sala_2535</name>
</gene>
<dbReference type="PROSITE" id="PS51898">
    <property type="entry name" value="TYR_RECOMBINASE"/>
    <property type="match status" value="1"/>
</dbReference>
<dbReference type="InterPro" id="IPR013762">
    <property type="entry name" value="Integrase-like_cat_sf"/>
</dbReference>
<dbReference type="eggNOG" id="COG0582">
    <property type="taxonomic scope" value="Bacteria"/>
</dbReference>
<protein>
    <submittedName>
        <fullName evidence="6">Phage integrase</fullName>
    </submittedName>
</protein>
<dbReference type="GO" id="GO:0003677">
    <property type="term" value="F:DNA binding"/>
    <property type="evidence" value="ECO:0007669"/>
    <property type="project" value="UniProtKB-KW"/>
</dbReference>
<dbReference type="Proteomes" id="UP000006578">
    <property type="component" value="Chromosome"/>
</dbReference>
<dbReference type="Pfam" id="PF00589">
    <property type="entry name" value="Phage_integrase"/>
    <property type="match status" value="1"/>
</dbReference>
<keyword evidence="3" id="KW-0238">DNA-binding</keyword>
<evidence type="ECO:0000313" key="7">
    <source>
        <dbReference type="Proteomes" id="UP000006578"/>
    </source>
</evidence>
<dbReference type="InterPro" id="IPR025166">
    <property type="entry name" value="Integrase_DNA_bind_dom"/>
</dbReference>
<feature type="domain" description="Tyr recombinase" evidence="5">
    <location>
        <begin position="232"/>
        <end position="407"/>
    </location>
</feature>
<dbReference type="InterPro" id="IPR050808">
    <property type="entry name" value="Phage_Integrase"/>
</dbReference>
<evidence type="ECO:0000256" key="3">
    <source>
        <dbReference type="ARBA" id="ARBA00023125"/>
    </source>
</evidence>
<dbReference type="InterPro" id="IPR002104">
    <property type="entry name" value="Integrase_catalytic"/>
</dbReference>
<dbReference type="GO" id="GO:0006310">
    <property type="term" value="P:DNA recombination"/>
    <property type="evidence" value="ECO:0007669"/>
    <property type="project" value="UniProtKB-KW"/>
</dbReference>
<organism evidence="6 7">
    <name type="scientific">Sphingopyxis alaskensis (strain DSM 13593 / LMG 18877 / RB2256)</name>
    <name type="common">Sphingomonas alaskensis</name>
    <dbReference type="NCBI Taxonomy" id="317655"/>
    <lineage>
        <taxon>Bacteria</taxon>
        <taxon>Pseudomonadati</taxon>
        <taxon>Pseudomonadota</taxon>
        <taxon>Alphaproteobacteria</taxon>
        <taxon>Sphingomonadales</taxon>
        <taxon>Sphingomonadaceae</taxon>
        <taxon>Sphingopyxis</taxon>
    </lineage>
</organism>
<comment type="similarity">
    <text evidence="1">Belongs to the 'phage' integrase family.</text>
</comment>
<evidence type="ECO:0000256" key="2">
    <source>
        <dbReference type="ARBA" id="ARBA00022908"/>
    </source>
</evidence>
<proteinExistence type="inferred from homology"/>
<dbReference type="Gene3D" id="1.10.443.10">
    <property type="entry name" value="Intergrase catalytic core"/>
    <property type="match status" value="1"/>
</dbReference>
<evidence type="ECO:0000259" key="5">
    <source>
        <dbReference type="PROSITE" id="PS51898"/>
    </source>
</evidence>
<dbReference type="InterPro" id="IPR010998">
    <property type="entry name" value="Integrase_recombinase_N"/>
</dbReference>
<keyword evidence="2" id="KW-0229">DNA integration</keyword>
<dbReference type="HOGENOM" id="CLU_027562_17_7_5"/>
<evidence type="ECO:0000256" key="1">
    <source>
        <dbReference type="ARBA" id="ARBA00008857"/>
    </source>
</evidence>
<dbReference type="GO" id="GO:0015074">
    <property type="term" value="P:DNA integration"/>
    <property type="evidence" value="ECO:0007669"/>
    <property type="project" value="UniProtKB-KW"/>
</dbReference>
<name>Q1GQ30_SPHAL</name>
<dbReference type="OrthoDB" id="7615137at2"/>
<dbReference type="Pfam" id="PF13356">
    <property type="entry name" value="Arm-DNA-bind_3"/>
    <property type="match status" value="1"/>
</dbReference>